<accession>A0A0R1FIX1</accession>
<gene>
    <name evidence="1" type="ORF">FD22_GL001144</name>
</gene>
<dbReference type="eggNOG" id="ENOG503462T">
    <property type="taxonomic scope" value="Bacteria"/>
</dbReference>
<dbReference type="GeneID" id="65915888"/>
<protein>
    <recommendedName>
        <fullName evidence="3">DUF960 domain-containing protein</fullName>
    </recommendedName>
</protein>
<comment type="caution">
    <text evidence="1">The sequence shown here is derived from an EMBL/GenBank/DDBJ whole genome shotgun (WGS) entry which is preliminary data.</text>
</comment>
<name>A0A0R1FIX1_9LACO</name>
<evidence type="ECO:0000313" key="1">
    <source>
        <dbReference type="EMBL" id="KRK19106.1"/>
    </source>
</evidence>
<dbReference type="Proteomes" id="UP000051181">
    <property type="component" value="Unassembled WGS sequence"/>
</dbReference>
<sequence>MFEPTKKRQTADEVKERVPEAVIKLLWQTLSDFRNQKKIVSSPLAIAFSDDHDDENIYILVMQENGNVAEEVTLAYNGDTDFLGQGTIVIITDKKKTISMTISKLNKD</sequence>
<dbReference type="RefSeq" id="WP_010011372.1">
    <property type="nucleotide sequence ID" value="NZ_AZCN01000003.1"/>
</dbReference>
<reference evidence="1 2" key="1">
    <citation type="journal article" date="2015" name="Genome Announc.">
        <title>Expanding the biotechnology potential of lactobacilli through comparative genomics of 213 strains and associated genera.</title>
        <authorList>
            <person name="Sun Z."/>
            <person name="Harris H.M."/>
            <person name="McCann A."/>
            <person name="Guo C."/>
            <person name="Argimon S."/>
            <person name="Zhang W."/>
            <person name="Yang X."/>
            <person name="Jeffery I.B."/>
            <person name="Cooney J.C."/>
            <person name="Kagawa T.F."/>
            <person name="Liu W."/>
            <person name="Song Y."/>
            <person name="Salvetti E."/>
            <person name="Wrobel A."/>
            <person name="Rasinkangas P."/>
            <person name="Parkhill J."/>
            <person name="Rea M.C."/>
            <person name="O'Sullivan O."/>
            <person name="Ritari J."/>
            <person name="Douillard F.P."/>
            <person name="Paul Ross R."/>
            <person name="Yang R."/>
            <person name="Briner A.E."/>
            <person name="Felis G.E."/>
            <person name="de Vos W.M."/>
            <person name="Barrangou R."/>
            <person name="Klaenhammer T.R."/>
            <person name="Caufield P.W."/>
            <person name="Cui Y."/>
            <person name="Zhang H."/>
            <person name="O'Toole P.W."/>
        </authorList>
    </citation>
    <scope>NUCLEOTIDE SEQUENCE [LARGE SCALE GENOMIC DNA]</scope>
    <source>
        <strain evidence="1 2">DSM 20001</strain>
    </source>
</reference>
<organism evidence="1 2">
    <name type="scientific">Loigolactobacillus coryniformis subsp. coryniformis KCTC 3167 = DSM 20001</name>
    <dbReference type="NCBI Taxonomy" id="913848"/>
    <lineage>
        <taxon>Bacteria</taxon>
        <taxon>Bacillati</taxon>
        <taxon>Bacillota</taxon>
        <taxon>Bacilli</taxon>
        <taxon>Lactobacillales</taxon>
        <taxon>Lactobacillaceae</taxon>
        <taxon>Loigolactobacillus</taxon>
    </lineage>
</organism>
<dbReference type="AlphaFoldDB" id="A0A0R1FIX1"/>
<proteinExistence type="predicted"/>
<dbReference type="Gene3D" id="3.10.450.150">
    <property type="entry name" value="enterococcus faecalis protein"/>
    <property type="match status" value="1"/>
</dbReference>
<evidence type="ECO:0000313" key="2">
    <source>
        <dbReference type="Proteomes" id="UP000051181"/>
    </source>
</evidence>
<evidence type="ECO:0008006" key="3">
    <source>
        <dbReference type="Google" id="ProtNLM"/>
    </source>
</evidence>
<dbReference type="EMBL" id="AZCN01000003">
    <property type="protein sequence ID" value="KRK19106.1"/>
    <property type="molecule type" value="Genomic_DNA"/>
</dbReference>
<dbReference type="PATRIC" id="fig|913848.6.peg.1181"/>